<feature type="domain" description="PA14" evidence="3">
    <location>
        <begin position="1011"/>
        <end position="1094"/>
    </location>
</feature>
<evidence type="ECO:0000259" key="5">
    <source>
        <dbReference type="Pfam" id="PF18413"/>
    </source>
</evidence>
<dbReference type="EMBL" id="JAGHKO010000011">
    <property type="protein sequence ID" value="MBO9204290.1"/>
    <property type="molecule type" value="Genomic_DNA"/>
</dbReference>
<evidence type="ECO:0000313" key="7">
    <source>
        <dbReference type="EMBL" id="MBO9204290.1"/>
    </source>
</evidence>
<dbReference type="Pfam" id="PF20220">
    <property type="entry name" value="ABC_toxin_N"/>
    <property type="match status" value="1"/>
</dbReference>
<dbReference type="Proteomes" id="UP000677244">
    <property type="component" value="Unassembled WGS sequence"/>
</dbReference>
<dbReference type="Gene3D" id="3.90.182.10">
    <property type="entry name" value="Toxin - Anthrax Protective Antigen,domain 1"/>
    <property type="match status" value="1"/>
</dbReference>
<organism evidence="7 8">
    <name type="scientific">Niastella soli</name>
    <dbReference type="NCBI Taxonomy" id="2821487"/>
    <lineage>
        <taxon>Bacteria</taxon>
        <taxon>Pseudomonadati</taxon>
        <taxon>Bacteroidota</taxon>
        <taxon>Chitinophagia</taxon>
        <taxon>Chitinophagales</taxon>
        <taxon>Chitinophagaceae</taxon>
        <taxon>Niastella</taxon>
    </lineage>
</organism>
<comment type="caution">
    <text evidence="7">The sequence shown here is derived from an EMBL/GenBank/DDBJ whole genome shotgun (WGS) entry which is preliminary data.</text>
</comment>
<name>A0ABS3Z2C7_9BACT</name>
<sequence>MKKHENRGLSDNLAKEKQELFRKEPSAVIVQMIKNAELPIPDKEVRDGVLSFFEQHPDFDIRKTSVYAAAKQQRASLAKVDPLQHAGVMDTLKTIQRISSLSDDPVVMPVMMEANLTSAHKIVAQPKSTFVNTFTKQLGGEEAAAQVYEQVANVNARNEYLFTALRDKVAGISVAAIDGKGGKQEALAVLQEMTDQSNLTLNWETLFGNADLCECDECRSVYSASAYLVELLQYMAHVGDSGYPLPELLKRRPDIGNLQLTCENANTVLPYIDIVNEIMESFIVHLPDYQAEGQAQLEVFNVTDEPTEELLAIPQHINYAAYSKLNEAVYPFALPYNQPLDAIRLLLEKMGVSRGALLNTFTKSGTPEDAVALQRAQQAEILSLSRLEYVILTKEDFYRKSYYDAKAGKVLTQQEFYTTIGVKNVWQYYGFNTETEMLTQMKQVKSRFLPTTGISFKELVAMLDAGSVNIARPKGAALAMLQRIPYSYRYLQSLVVNATDPAVKYAQVIQLLQAVFTTPEDKTAVKNWVLQYFEPIGKMIVIELGGTTPGEGAPLADLRSVAESYDISNALLQHLDGSGITTAEYEAIHRFVRLYKKLNWSIQETDLALLGLVTPDSNTRRYEITPGLLQQLIAVKKVVAQTGLPLNYLLAFWTDMQTFGEQSLYRQLFLTHNILSIDPVFAADENYNYLAKSLTIGAHLPGVLAALQLTADDLAMIRTTAGMPDVLSVHNLSVLFRYVTLARLLRLSVKRLLQLIALYGNPFVNADGTLDFIMLCEDLQLARFKPEQLNYLFTNKTEPGILPAEKTLLSLAVSLRDGLLEIGQEYKEQPGVTAEVLKSYLLLIYKEEIAARIIDFLNGKLVYTAQAVEGLPVVVPVSLADRFAYDKVKGTVSAKGILTAEQLDAIMALSKDADYYRAVKELIVQPGVFVDDNLFVLFPAGSPERNGVLGPDMDVNTQTVKIALFYKQYLPFLKAQLTKQLIIEKLSDSLQVDAAVTEWLLSDMLSAADGSRSLIKDIETVSETNTQQPGANTWTGYLIPQFDDVYTILINSSRKPEVYLDDQLLVLQPSLGNASQYESAPQRLKSGQLYSLQIKGLGINLSQFFWKTPTLPKTKVPDACFFTALKRDQFIAAWQKAHKAALFIKNFALEATELKLLQLCQDGLAGMDLNEFSLPMWRRFREYTKMRNTYNKGSISLAEFLAWTRNGINTNLADKITALTGWDLSGVTGLISAGQFNITVASFVDESPLIKLQQALAISEKSGVSTATLFSWAAPGDDFNKCLQVSESIRSSMRALYTQDEWQEVIKPVNDVLRTNQRNALISYLLVQPALKQWAENRDVPLDAETLFEFFLIDVQMESNMETSRIKQAISSVQTFIQRCFLGLESGITSDLLDRQRWEWMQHYRTWEANRKVFLYPENWIEPDLRDTKSTFFRELEAELLQEEITPEKVDMAIKGYLNKLNEMGNLDFCAMYHESYVWGYPRLTFSHIIGRTRNMPYVYYYTKFDHSQHVWTPWDKIETDIQLIEDEKESGVLTKPMNGNSLVPVVWKNRLLLFWPVFSKRTKENTVDGKPVSNMKFVEASNRTTGEVRPLEYQEIKLAWSEYKEGKWTAKQTSACVVNTMPQTKAPAVSKFFFIAETQEEQLKVHVNYEIDLTMSSAGAFTFQDGNKMTATTGDLINVNRFYPAWVAGRYMNFYASDVYWTPVSLIYENNRNGIIFNKSLAGYKLVRSVQRNFADGGMPPGFVYQEDRSDNSHNRTMLGFYDYGKSTYDVQNVYHPYTQSFLKNVKEYGVSNLFQPSTQGNTVYAVAKETYGAQNIDLWPDGGVDFGKVTNVNWFKESFGPFSVYNWELFFHVPLLIADRLSKSRQYEQARNWYQYIFDPTAPGADNDIRRYWQFLPFKTSAIDDITTILYNLQSGIGSADVGAWRSDPFNPHLIARSRPAAYMKTVVMKYLDNLIAWGDDLYRQNTLETINQSLMLYVIAGHILGPRPQVVPERGKVKAQSYNSLKDKWDVFSNALVEMELAFPYSGQVVFEGGNQHGKPYRGNNIYGFGAALYFNIPNNPQLLQYWDTVADRLFKLRHSMNIDGVVQKLSLFEPAIDPALLVQAAANGVSLNSVLNDFNVAMPYYRFQHLTARALEMCAEAKGLGSQLLSVIERRDAEALANLRSTHEVSLLKAIHTVKAAQLDESRAQLEVLSKTRENTGKRLKHFMQLLGIKDPVPAADADYTDIAGMFRDVQNASDMMLIDYEREEMTKMREAAQLQVIAGSLETMAGIAGVIPTTTGNGEPLGVGVSVSFGGQQLGAAFGASARGVQTKSNFLQFQSGSAAKKTAFLRQRQEWILQANTAGNEMVQIDKQLIAARIRISMAERELKSQEVQIEQASEMQNYLATKYTNEELYQWMEGQVRAVYRQAYQLAYDMARKAEKAYRYERGELNSNFIKLSFWNGQRDGLVAADQLSLALRQMEKAYLDNNKRDFEITKHISLVQWDPVALINLKEKGVCELQLTEEMFDLDFPGHFMRRIKSMSVSIPCVTGPYTSVSATLTLLNDKTRVSSITGSQYAEETAANDNRFVHNFSQLQSIATSHAQHDTGMFELNFRDERYLPFEGAGAISRWRLELPAEFRQFDYGTIPDVIIHMQYVAREGGGMLKQAAIDNLNDFMEDMNGDDGMVQLFNVRHEFANEWYRFQHPADGAPVLTLTGLENRLPFITRNRKVKNKQVTGIALFIRGEANTVALNGKPLAKVAVIEDIQHFSFTGDFPKLGTNWVFTPGSNASDANTWEDAWLVVRYSLQLNA</sequence>
<dbReference type="Pfam" id="PF18276">
    <property type="entry name" value="TcA_TcB_BD"/>
    <property type="match status" value="1"/>
</dbReference>
<evidence type="ECO:0000256" key="2">
    <source>
        <dbReference type="SAM" id="Coils"/>
    </source>
</evidence>
<keyword evidence="2" id="KW-0175">Coiled coil</keyword>
<proteinExistence type="predicted"/>
<evidence type="ECO:0000256" key="1">
    <source>
        <dbReference type="ARBA" id="ARBA00023026"/>
    </source>
</evidence>
<evidence type="ECO:0008006" key="9">
    <source>
        <dbReference type="Google" id="ProtNLM"/>
    </source>
</evidence>
<dbReference type="Pfam" id="PF18413">
    <property type="entry name" value="Neuraminidase"/>
    <property type="match status" value="1"/>
</dbReference>
<dbReference type="InterPro" id="IPR046839">
    <property type="entry name" value="ABC_toxin_N"/>
</dbReference>
<feature type="domain" description="Tc toxin complex TcA C-terminal TcB-binding" evidence="4">
    <location>
        <begin position="2357"/>
        <end position="2643"/>
    </location>
</feature>
<dbReference type="RefSeq" id="WP_209142711.1">
    <property type="nucleotide sequence ID" value="NZ_JAGHKO010000011.1"/>
</dbReference>
<dbReference type="SUPFAM" id="SSF56988">
    <property type="entry name" value="Anthrax protective antigen"/>
    <property type="match status" value="1"/>
</dbReference>
<feature type="coiled-coil region" evidence="2">
    <location>
        <begin position="2359"/>
        <end position="2386"/>
    </location>
</feature>
<dbReference type="Pfam" id="PF07691">
    <property type="entry name" value="PA14"/>
    <property type="match status" value="1"/>
</dbReference>
<evidence type="ECO:0000259" key="3">
    <source>
        <dbReference type="Pfam" id="PF07691"/>
    </source>
</evidence>
<dbReference type="InterPro" id="IPR041079">
    <property type="entry name" value="Neuraminidase-like"/>
</dbReference>
<protein>
    <recommendedName>
        <fullName evidence="9">PA14 domain-containing protein</fullName>
    </recommendedName>
</protein>
<dbReference type="Pfam" id="PF03538">
    <property type="entry name" value="VRP1"/>
    <property type="match status" value="1"/>
</dbReference>
<accession>A0ABS3Z2C7</accession>
<evidence type="ECO:0000259" key="6">
    <source>
        <dbReference type="Pfam" id="PF20220"/>
    </source>
</evidence>
<dbReference type="InterPro" id="IPR040840">
    <property type="entry name" value="TcA_TcB_BD"/>
</dbReference>
<feature type="domain" description="Neuraminidase-like" evidence="5">
    <location>
        <begin position="1467"/>
        <end position="1643"/>
    </location>
</feature>
<evidence type="ECO:0000313" key="8">
    <source>
        <dbReference type="Proteomes" id="UP000677244"/>
    </source>
</evidence>
<evidence type="ECO:0000259" key="4">
    <source>
        <dbReference type="Pfam" id="PF18276"/>
    </source>
</evidence>
<dbReference type="InterPro" id="IPR018003">
    <property type="entry name" value="Insecticidal_toxin/plasmid_vir"/>
</dbReference>
<keyword evidence="8" id="KW-1185">Reference proteome</keyword>
<keyword evidence="1" id="KW-0843">Virulence</keyword>
<reference evidence="7 8" key="1">
    <citation type="submission" date="2021-03" db="EMBL/GenBank/DDBJ databases">
        <title>Assistant Professor.</title>
        <authorList>
            <person name="Huq M.A."/>
        </authorList>
    </citation>
    <scope>NUCLEOTIDE SEQUENCE [LARGE SCALE GENOMIC DNA]</scope>
    <source>
        <strain evidence="7 8">MAH-29</strain>
    </source>
</reference>
<dbReference type="InterPro" id="IPR011658">
    <property type="entry name" value="PA14_dom"/>
</dbReference>
<feature type="domain" description="ABC toxin N-terminal" evidence="6">
    <location>
        <begin position="1311"/>
        <end position="1437"/>
    </location>
</feature>
<gene>
    <name evidence="7" type="ORF">J7I42_28640</name>
</gene>